<dbReference type="SMART" id="SM00487">
    <property type="entry name" value="DEXDc"/>
    <property type="match status" value="1"/>
</dbReference>
<evidence type="ECO:0000256" key="4">
    <source>
        <dbReference type="ARBA" id="ARBA00022806"/>
    </source>
</evidence>
<dbReference type="SUPFAM" id="SSF52540">
    <property type="entry name" value="P-loop containing nucleoside triphosphate hydrolases"/>
    <property type="match status" value="1"/>
</dbReference>
<dbReference type="EC" id="3.6.4.13" evidence="1"/>
<keyword evidence="5" id="KW-0067">ATP-binding</keyword>
<evidence type="ECO:0000256" key="6">
    <source>
        <dbReference type="SAM" id="MobiDB-lite"/>
    </source>
</evidence>
<evidence type="ECO:0000313" key="10">
    <source>
        <dbReference type="Proteomes" id="UP000224006"/>
    </source>
</evidence>
<feature type="compositionally biased region" description="Low complexity" evidence="6">
    <location>
        <begin position="170"/>
        <end position="187"/>
    </location>
</feature>
<dbReference type="STRING" id="94643.A0A2A9MGR8"/>
<dbReference type="GO" id="GO:0003724">
    <property type="term" value="F:RNA helicase activity"/>
    <property type="evidence" value="ECO:0007669"/>
    <property type="project" value="UniProtKB-EC"/>
</dbReference>
<dbReference type="GeneID" id="40310971"/>
<feature type="region of interest" description="Disordered" evidence="6">
    <location>
        <begin position="622"/>
        <end position="656"/>
    </location>
</feature>
<dbReference type="Pfam" id="PF00271">
    <property type="entry name" value="Helicase_C"/>
    <property type="match status" value="1"/>
</dbReference>
<sequence length="1032" mass="109862">MRRMFAASTRSFSHSFERRRGSDAVFRRLFSLWRQVAAEAACEEATRPPSLPESTETVSPSSLPLPRSSFPRRRPAPVSDSSSSFSASCALSLLTSRSPYSASSFVARARRLALPLSSSRPALRPRASGASVSAPACSSSSCALSSRTFRKDLLFAPCWAAEAEKPCAPSRALSTSSSSSSPSASSSPSPPRGSDWISAFIHSTEEGLARRTKRIPPTSLSSPSRSSSSSPSSPSASVSSSSASSPGRRGPLFAQFRRVSRLPLEASLQQSLSGLGITHLTQIQDACFLPILLGKDVAAAAKPGTGKTLAYLLPLLQRRLGQARGSVAGDAAGDLLAEGAEASALPGSPGRGGSGRGGGGGGGGPSVLILVPSRELCRQVAATVAALAPTLSQVILDSAYSSLQTQELLLAASRRSGRLDLVIGTPERCEKLFRAGHLRLGALKTCVVDEADALLRRGYAEAMSALFFAKGEAEAAETQRSADGKQDVTREAKAREYPRQRVQTLIFTAALPRDLEQLFDAHFKHATVINLLKKAARLPSGHQAAAASPLLPSPAGEAEGETQARANDSEGEAPSAASLCSDTVRHLTCKISSKRGAHCESETRLRVLLYLLAKALPASAQRRRSPHFQQVGREGDSADAEKQKNARAGEARVAGSGGAAGGIELLEEGDKIEEAKCIVEQLVQHPFLSSWRVAALHAGLEHEQRDANLSRFRSGEASILISTDVAARGIDVPSVTLVVQLRPPLDPTTYIHRSGRAGRGGRAGDSVMLYSATERERISRISQETQVSFINLPPPTQVQEQETTISRLLYEILDVKAEVSAPFLSRAEALLNAHGSAVFAAALAFLHGSHRLPRLQRGAAGNARSEDEAVSRSVLSGRKGYVAVLLYDPTHERIQSISAAARYLRQRLPDSAKLDAVGLVSKSTNGYVGDVAVVYADQVVDDGDAFSEPRASAASIGAINGPPVYPLEQMPRLLLSDEAKRLGRRRKRVKLPWEKMKRAHSRAAILLGSRRKGEVLNSVAAIKQHQRNISRM</sequence>
<dbReference type="Proteomes" id="UP000224006">
    <property type="component" value="Chromosome V"/>
</dbReference>
<dbReference type="OrthoDB" id="10256233at2759"/>
<feature type="domain" description="Helicase C-terminal" evidence="8">
    <location>
        <begin position="630"/>
        <end position="800"/>
    </location>
</feature>
<keyword evidence="10" id="KW-1185">Reference proteome</keyword>
<accession>A0A2A9MGR8</accession>
<keyword evidence="4 9" id="KW-0347">Helicase</keyword>
<evidence type="ECO:0000256" key="5">
    <source>
        <dbReference type="ARBA" id="ARBA00022840"/>
    </source>
</evidence>
<dbReference type="GO" id="GO:0005524">
    <property type="term" value="F:ATP binding"/>
    <property type="evidence" value="ECO:0007669"/>
    <property type="project" value="UniProtKB-KW"/>
</dbReference>
<proteinExistence type="predicted"/>
<reference evidence="9 10" key="1">
    <citation type="submission" date="2017-09" db="EMBL/GenBank/DDBJ databases">
        <title>Genome sequencing of Besnoitia besnoiti strain Bb-Ger1.</title>
        <authorList>
            <person name="Schares G."/>
            <person name="Venepally P."/>
            <person name="Lorenzi H.A."/>
        </authorList>
    </citation>
    <scope>NUCLEOTIDE SEQUENCE [LARGE SCALE GENOMIC DNA]</scope>
    <source>
        <strain evidence="9 10">Bb-Ger1</strain>
    </source>
</reference>
<dbReference type="PROSITE" id="PS51194">
    <property type="entry name" value="HELICASE_CTER"/>
    <property type="match status" value="1"/>
</dbReference>
<dbReference type="CDD" id="cd00268">
    <property type="entry name" value="DEADc"/>
    <property type="match status" value="1"/>
</dbReference>
<evidence type="ECO:0000259" key="8">
    <source>
        <dbReference type="PROSITE" id="PS51194"/>
    </source>
</evidence>
<feature type="region of interest" description="Disordered" evidence="6">
    <location>
        <begin position="170"/>
        <end position="249"/>
    </location>
</feature>
<dbReference type="PANTHER" id="PTHR47963:SF8">
    <property type="entry name" value="ATP-DEPENDENT RNA HELICASE DEAD"/>
    <property type="match status" value="1"/>
</dbReference>
<feature type="compositionally biased region" description="Gly residues" evidence="6">
    <location>
        <begin position="349"/>
        <end position="361"/>
    </location>
</feature>
<feature type="compositionally biased region" description="Low complexity" evidence="6">
    <location>
        <begin position="58"/>
        <end position="69"/>
    </location>
</feature>
<feature type="region of interest" description="Disordered" evidence="6">
    <location>
        <begin position="342"/>
        <end position="361"/>
    </location>
</feature>
<feature type="region of interest" description="Disordered" evidence="6">
    <location>
        <begin position="44"/>
        <end position="84"/>
    </location>
</feature>
<dbReference type="CDD" id="cd18787">
    <property type="entry name" value="SF2_C_DEAD"/>
    <property type="match status" value="1"/>
</dbReference>
<organism evidence="9 10">
    <name type="scientific">Besnoitia besnoiti</name>
    <name type="common">Apicomplexan protozoan</name>
    <dbReference type="NCBI Taxonomy" id="94643"/>
    <lineage>
        <taxon>Eukaryota</taxon>
        <taxon>Sar</taxon>
        <taxon>Alveolata</taxon>
        <taxon>Apicomplexa</taxon>
        <taxon>Conoidasida</taxon>
        <taxon>Coccidia</taxon>
        <taxon>Eucoccidiorida</taxon>
        <taxon>Eimeriorina</taxon>
        <taxon>Sarcocystidae</taxon>
        <taxon>Besnoitia</taxon>
    </lineage>
</organism>
<dbReference type="SMART" id="SM00490">
    <property type="entry name" value="HELICc"/>
    <property type="match status" value="1"/>
</dbReference>
<feature type="region of interest" description="Disordered" evidence="6">
    <location>
        <begin position="543"/>
        <end position="577"/>
    </location>
</feature>
<evidence type="ECO:0000259" key="7">
    <source>
        <dbReference type="PROSITE" id="PS51192"/>
    </source>
</evidence>
<feature type="compositionally biased region" description="Low complexity" evidence="6">
    <location>
        <begin position="544"/>
        <end position="555"/>
    </location>
</feature>
<comment type="caution">
    <text evidence="9">The sequence shown here is derived from an EMBL/GenBank/DDBJ whole genome shotgun (WGS) entry which is preliminary data.</text>
</comment>
<gene>
    <name evidence="9" type="ORF">BESB_060430</name>
</gene>
<dbReference type="InterPro" id="IPR044742">
    <property type="entry name" value="DEAD/DEAH_RhlB"/>
</dbReference>
<evidence type="ECO:0000256" key="2">
    <source>
        <dbReference type="ARBA" id="ARBA00022741"/>
    </source>
</evidence>
<dbReference type="PROSITE" id="PS51192">
    <property type="entry name" value="HELICASE_ATP_BIND_1"/>
    <property type="match status" value="1"/>
</dbReference>
<dbReference type="Pfam" id="PF00270">
    <property type="entry name" value="DEAD"/>
    <property type="match status" value="1"/>
</dbReference>
<keyword evidence="3" id="KW-0378">Hydrolase</keyword>
<dbReference type="RefSeq" id="XP_029219165.1">
    <property type="nucleotide sequence ID" value="XM_029364457.1"/>
</dbReference>
<dbReference type="Gene3D" id="3.40.50.300">
    <property type="entry name" value="P-loop containing nucleotide triphosphate hydrolases"/>
    <property type="match status" value="2"/>
</dbReference>
<dbReference type="AlphaFoldDB" id="A0A2A9MGR8"/>
<feature type="domain" description="Helicase ATP-binding" evidence="7">
    <location>
        <begin position="288"/>
        <end position="529"/>
    </location>
</feature>
<protein>
    <recommendedName>
        <fullName evidence="1">RNA helicase</fullName>
        <ecNumber evidence="1">3.6.4.13</ecNumber>
    </recommendedName>
</protein>
<name>A0A2A9MGR8_BESBE</name>
<dbReference type="InterPro" id="IPR001650">
    <property type="entry name" value="Helicase_C-like"/>
</dbReference>
<feature type="compositionally biased region" description="Basic and acidic residues" evidence="6">
    <location>
        <begin position="633"/>
        <end position="650"/>
    </location>
</feature>
<evidence type="ECO:0000313" key="9">
    <source>
        <dbReference type="EMBL" id="PFH35156.1"/>
    </source>
</evidence>
<dbReference type="VEuPathDB" id="ToxoDB:BESB_060430"/>
<evidence type="ECO:0000256" key="3">
    <source>
        <dbReference type="ARBA" id="ARBA00022801"/>
    </source>
</evidence>
<dbReference type="GO" id="GO:0003723">
    <property type="term" value="F:RNA binding"/>
    <property type="evidence" value="ECO:0007669"/>
    <property type="project" value="TreeGrafter"/>
</dbReference>
<dbReference type="InterPro" id="IPR011545">
    <property type="entry name" value="DEAD/DEAH_box_helicase_dom"/>
</dbReference>
<dbReference type="KEGG" id="bbes:BESB_060430"/>
<keyword evidence="2" id="KW-0547">Nucleotide-binding</keyword>
<dbReference type="InterPro" id="IPR050547">
    <property type="entry name" value="DEAD_box_RNA_helicases"/>
</dbReference>
<dbReference type="InterPro" id="IPR014001">
    <property type="entry name" value="Helicase_ATP-bd"/>
</dbReference>
<dbReference type="PANTHER" id="PTHR47963">
    <property type="entry name" value="DEAD-BOX ATP-DEPENDENT RNA HELICASE 47, MITOCHONDRIAL"/>
    <property type="match status" value="1"/>
</dbReference>
<dbReference type="GO" id="GO:0016787">
    <property type="term" value="F:hydrolase activity"/>
    <property type="evidence" value="ECO:0007669"/>
    <property type="project" value="UniProtKB-KW"/>
</dbReference>
<dbReference type="EMBL" id="NWUJ01000005">
    <property type="protein sequence ID" value="PFH35156.1"/>
    <property type="molecule type" value="Genomic_DNA"/>
</dbReference>
<dbReference type="InterPro" id="IPR027417">
    <property type="entry name" value="P-loop_NTPase"/>
</dbReference>
<feature type="compositionally biased region" description="Low complexity" evidence="6">
    <location>
        <begin position="216"/>
        <end position="246"/>
    </location>
</feature>
<evidence type="ECO:0000256" key="1">
    <source>
        <dbReference type="ARBA" id="ARBA00012552"/>
    </source>
</evidence>